<dbReference type="InterPro" id="IPR006323">
    <property type="entry name" value="Phosphonoacetald_hydro"/>
</dbReference>
<protein>
    <submittedName>
        <fullName evidence="1">Phosphonoacetaldehyde hydrolase-like</fullName>
    </submittedName>
</protein>
<dbReference type="InterPro" id="IPR036412">
    <property type="entry name" value="HAD-like_sf"/>
</dbReference>
<accession>A0AAV4D0D1</accession>
<proteinExistence type="inferred from homology"/>
<dbReference type="GO" id="GO:0006281">
    <property type="term" value="P:DNA repair"/>
    <property type="evidence" value="ECO:0007669"/>
    <property type="project" value="TreeGrafter"/>
</dbReference>
<organism evidence="1 2">
    <name type="scientific">Plakobranchus ocellatus</name>
    <dbReference type="NCBI Taxonomy" id="259542"/>
    <lineage>
        <taxon>Eukaryota</taxon>
        <taxon>Metazoa</taxon>
        <taxon>Spiralia</taxon>
        <taxon>Lophotrochozoa</taxon>
        <taxon>Mollusca</taxon>
        <taxon>Gastropoda</taxon>
        <taxon>Heterobranchia</taxon>
        <taxon>Euthyneura</taxon>
        <taxon>Panpulmonata</taxon>
        <taxon>Sacoglossa</taxon>
        <taxon>Placobranchoidea</taxon>
        <taxon>Plakobranchidae</taxon>
        <taxon>Plakobranchus</taxon>
    </lineage>
</organism>
<dbReference type="GO" id="GO:0019700">
    <property type="term" value="P:organic phosphonate catabolic process"/>
    <property type="evidence" value="ECO:0007669"/>
    <property type="project" value="InterPro"/>
</dbReference>
<dbReference type="GO" id="GO:0050194">
    <property type="term" value="F:phosphonoacetaldehyde hydrolase activity"/>
    <property type="evidence" value="ECO:0007669"/>
    <property type="project" value="InterPro"/>
</dbReference>
<name>A0AAV4D0D1_9GAST</name>
<dbReference type="PANTHER" id="PTHR43434">
    <property type="entry name" value="PHOSPHOGLYCOLATE PHOSPHATASE"/>
    <property type="match status" value="1"/>
</dbReference>
<dbReference type="InterPro" id="IPR023214">
    <property type="entry name" value="HAD_sf"/>
</dbReference>
<keyword evidence="1" id="KW-0378">Hydrolase</keyword>
<dbReference type="InterPro" id="IPR050155">
    <property type="entry name" value="HAD-like_hydrolase_sf"/>
</dbReference>
<dbReference type="GO" id="GO:0008967">
    <property type="term" value="F:phosphoglycolate phosphatase activity"/>
    <property type="evidence" value="ECO:0007669"/>
    <property type="project" value="TreeGrafter"/>
</dbReference>
<dbReference type="Gene3D" id="3.40.50.1000">
    <property type="entry name" value="HAD superfamily/HAD-like"/>
    <property type="match status" value="1"/>
</dbReference>
<dbReference type="GO" id="GO:0005829">
    <property type="term" value="C:cytosol"/>
    <property type="evidence" value="ECO:0007669"/>
    <property type="project" value="TreeGrafter"/>
</dbReference>
<gene>
    <name evidence="1" type="ORF">PoB_006416400</name>
</gene>
<dbReference type="Proteomes" id="UP000735302">
    <property type="component" value="Unassembled WGS sequence"/>
</dbReference>
<comment type="caution">
    <text evidence="1">The sequence shown here is derived from an EMBL/GenBank/DDBJ whole genome shotgun (WGS) entry which is preliminary data.</text>
</comment>
<keyword evidence="2" id="KW-1185">Reference proteome</keyword>
<dbReference type="HAMAP" id="MF_01375">
    <property type="entry name" value="PhnX"/>
    <property type="match status" value="1"/>
</dbReference>
<sequence>MPLVRKRWRQVHGKFPDQSDVDAMYRDFVPMQMNVLAQYSDLIPGCAQATKLLKQELHCKIGVTTGFCRSMVDVILPLAKKQGFEPDADVTGDEVMHGVRPKPFMLYRNLDLLDVSDIQSVVKVDDTVVGIGEALSAGCWSVGVARFSNYMDIDSLDAESKLEGEELLRRLNHSRATLLEAGAHYVVDSVADLPEVITDINQRLARGEKL</sequence>
<evidence type="ECO:0000313" key="1">
    <source>
        <dbReference type="EMBL" id="GFO37659.1"/>
    </source>
</evidence>
<dbReference type="SUPFAM" id="SSF56784">
    <property type="entry name" value="HAD-like"/>
    <property type="match status" value="1"/>
</dbReference>
<reference evidence="1 2" key="1">
    <citation type="journal article" date="2021" name="Elife">
        <title>Chloroplast acquisition without the gene transfer in kleptoplastic sea slugs, Plakobranchus ocellatus.</title>
        <authorList>
            <person name="Maeda T."/>
            <person name="Takahashi S."/>
            <person name="Yoshida T."/>
            <person name="Shimamura S."/>
            <person name="Takaki Y."/>
            <person name="Nagai Y."/>
            <person name="Toyoda A."/>
            <person name="Suzuki Y."/>
            <person name="Arimoto A."/>
            <person name="Ishii H."/>
            <person name="Satoh N."/>
            <person name="Nishiyama T."/>
            <person name="Hasebe M."/>
            <person name="Maruyama T."/>
            <person name="Minagawa J."/>
            <person name="Obokata J."/>
            <person name="Shigenobu S."/>
        </authorList>
    </citation>
    <scope>NUCLEOTIDE SEQUENCE [LARGE SCALE GENOMIC DNA]</scope>
</reference>
<dbReference type="EMBL" id="BLXT01007282">
    <property type="protein sequence ID" value="GFO37659.1"/>
    <property type="molecule type" value="Genomic_DNA"/>
</dbReference>
<dbReference type="PANTHER" id="PTHR43434:SF19">
    <property type="entry name" value="PHOSPHONOACETALDEHYDE HYDROLASE"/>
    <property type="match status" value="1"/>
</dbReference>
<evidence type="ECO:0000313" key="2">
    <source>
        <dbReference type="Proteomes" id="UP000735302"/>
    </source>
</evidence>
<dbReference type="AlphaFoldDB" id="A0AAV4D0D1"/>